<evidence type="ECO:0000313" key="1">
    <source>
        <dbReference type="EMBL" id="PKS06235.1"/>
    </source>
</evidence>
<protein>
    <recommendedName>
        <fullName evidence="3">F-box domain-containing protein</fullName>
    </recommendedName>
</protein>
<dbReference type="PANTHER" id="PTHR42085">
    <property type="entry name" value="F-BOX DOMAIN-CONTAINING PROTEIN"/>
    <property type="match status" value="1"/>
</dbReference>
<dbReference type="InParanoid" id="A0A2N3N1C9"/>
<gene>
    <name evidence="1" type="ORF">jhhlp_006981</name>
</gene>
<proteinExistence type="predicted"/>
<dbReference type="PANTHER" id="PTHR42085:SF1">
    <property type="entry name" value="F-BOX DOMAIN-CONTAINING PROTEIN"/>
    <property type="match status" value="1"/>
</dbReference>
<accession>A0A2N3N1C9</accession>
<dbReference type="AlphaFoldDB" id="A0A2N3N1C9"/>
<dbReference type="OrthoDB" id="62952at2759"/>
<keyword evidence="2" id="KW-1185">Reference proteome</keyword>
<sequence>MSNFLDLPRELRDQIYELCLLQQEPLDPWMDYYSQRQESTIGLLRASKTVHHEASTMFYAQNCFDFTTATSEDIALFLGTIGRNADYIRHVRVSFPEFLYLDPGDVCLSGSDISILASIQSRCPNLTTLTTSRYSTNITELRLDALDYPKIVAEALKLVDTHFRAIKSLHEIIIELYENSPNDHTRRKMESHGWTISTAENMDEEEVDKNSWSDLELHDYSYGWLL</sequence>
<dbReference type="EMBL" id="NLAX01001034">
    <property type="protein sequence ID" value="PKS06235.1"/>
    <property type="molecule type" value="Genomic_DNA"/>
</dbReference>
<organism evidence="1 2">
    <name type="scientific">Lomentospora prolificans</name>
    <dbReference type="NCBI Taxonomy" id="41688"/>
    <lineage>
        <taxon>Eukaryota</taxon>
        <taxon>Fungi</taxon>
        <taxon>Dikarya</taxon>
        <taxon>Ascomycota</taxon>
        <taxon>Pezizomycotina</taxon>
        <taxon>Sordariomycetes</taxon>
        <taxon>Hypocreomycetidae</taxon>
        <taxon>Microascales</taxon>
        <taxon>Microascaceae</taxon>
        <taxon>Lomentospora</taxon>
    </lineage>
</organism>
<dbReference type="Proteomes" id="UP000233524">
    <property type="component" value="Unassembled WGS sequence"/>
</dbReference>
<reference evidence="1 2" key="1">
    <citation type="journal article" date="2017" name="G3 (Bethesda)">
        <title>First Draft Genome Sequence of the Pathogenic Fungus Lomentospora prolificans (Formerly Scedosporium prolificans).</title>
        <authorList>
            <person name="Luo R."/>
            <person name="Zimin A."/>
            <person name="Workman R."/>
            <person name="Fan Y."/>
            <person name="Pertea G."/>
            <person name="Grossman N."/>
            <person name="Wear M.P."/>
            <person name="Jia B."/>
            <person name="Miller H."/>
            <person name="Casadevall A."/>
            <person name="Timp W."/>
            <person name="Zhang S.X."/>
            <person name="Salzberg S.L."/>
        </authorList>
    </citation>
    <scope>NUCLEOTIDE SEQUENCE [LARGE SCALE GENOMIC DNA]</scope>
    <source>
        <strain evidence="1 2">JHH-5317</strain>
    </source>
</reference>
<evidence type="ECO:0000313" key="2">
    <source>
        <dbReference type="Proteomes" id="UP000233524"/>
    </source>
</evidence>
<dbReference type="InterPro" id="IPR038883">
    <property type="entry name" value="AN11006-like"/>
</dbReference>
<comment type="caution">
    <text evidence="1">The sequence shown here is derived from an EMBL/GenBank/DDBJ whole genome shotgun (WGS) entry which is preliminary data.</text>
</comment>
<evidence type="ECO:0008006" key="3">
    <source>
        <dbReference type="Google" id="ProtNLM"/>
    </source>
</evidence>
<dbReference type="VEuPathDB" id="FungiDB:jhhlp_006981"/>
<name>A0A2N3N1C9_9PEZI</name>